<comment type="caution">
    <text evidence="2">The sequence shown here is derived from an EMBL/GenBank/DDBJ whole genome shotgun (WGS) entry which is preliminary data.</text>
</comment>
<sequence>MGGGIWNDFISLKGELNAGSIMGKEIEDKVIEALKGVMDPETGMSMVDMQLVSKVEESDGMVNVEFMPSSPMCPIAFYLAQEIKQAIMKVPGVKKAKVVCKGHMMEEQINKSVNEE</sequence>
<dbReference type="EMBL" id="DSTX01000011">
    <property type="protein sequence ID" value="HFK21022.1"/>
    <property type="molecule type" value="Genomic_DNA"/>
</dbReference>
<dbReference type="PANTHER" id="PTHR42831">
    <property type="entry name" value="FE-S PROTEIN MATURATION AUXILIARY FACTOR YITW"/>
    <property type="match status" value="1"/>
</dbReference>
<protein>
    <submittedName>
        <fullName evidence="2">Iron-sulfur cluster assembly protein</fullName>
    </submittedName>
</protein>
<dbReference type="InterPro" id="IPR002744">
    <property type="entry name" value="MIP18-like"/>
</dbReference>
<gene>
    <name evidence="2" type="ORF">ENS19_07105</name>
</gene>
<accession>A0A7C3F6F9</accession>
<dbReference type="InterPro" id="IPR052339">
    <property type="entry name" value="Fe-S_Maturation_MIP18"/>
</dbReference>
<dbReference type="SUPFAM" id="SSF117916">
    <property type="entry name" value="Fe-S cluster assembly (FSCA) domain-like"/>
    <property type="match status" value="1"/>
</dbReference>
<evidence type="ECO:0000313" key="2">
    <source>
        <dbReference type="EMBL" id="HFK21022.1"/>
    </source>
</evidence>
<feature type="domain" description="MIP18 family-like" evidence="1">
    <location>
        <begin position="27"/>
        <end position="98"/>
    </location>
</feature>
<proteinExistence type="predicted"/>
<dbReference type="Gene3D" id="3.30.300.130">
    <property type="entry name" value="Fe-S cluster assembly (FSCA)"/>
    <property type="match status" value="1"/>
</dbReference>
<dbReference type="InterPro" id="IPR034904">
    <property type="entry name" value="FSCA_dom_sf"/>
</dbReference>
<dbReference type="AlphaFoldDB" id="A0A7C3F6F9"/>
<dbReference type="PANTHER" id="PTHR42831:SF1">
    <property type="entry name" value="FE-S PROTEIN MATURATION AUXILIARY FACTOR YITW"/>
    <property type="match status" value="1"/>
</dbReference>
<evidence type="ECO:0000259" key="1">
    <source>
        <dbReference type="Pfam" id="PF01883"/>
    </source>
</evidence>
<reference evidence="2" key="1">
    <citation type="journal article" date="2020" name="mSystems">
        <title>Genome- and Community-Level Interaction Insights into Carbon Utilization and Element Cycling Functions of Hydrothermarchaeota in Hydrothermal Sediment.</title>
        <authorList>
            <person name="Zhou Z."/>
            <person name="Liu Y."/>
            <person name="Xu W."/>
            <person name="Pan J."/>
            <person name="Luo Z.H."/>
            <person name="Li M."/>
        </authorList>
    </citation>
    <scope>NUCLEOTIDE SEQUENCE [LARGE SCALE GENOMIC DNA]</scope>
    <source>
        <strain evidence="2">SpSt-468</strain>
    </source>
</reference>
<dbReference type="Pfam" id="PF01883">
    <property type="entry name" value="FeS_assembly_P"/>
    <property type="match status" value="1"/>
</dbReference>
<organism evidence="2">
    <name type="scientific">Candidatus Methanomethylicus mesodigestus</name>
    <dbReference type="NCBI Taxonomy" id="1867258"/>
    <lineage>
        <taxon>Archaea</taxon>
        <taxon>Thermoproteota</taxon>
        <taxon>Methanosuratincolia</taxon>
        <taxon>Candidatus Methanomethylicales</taxon>
        <taxon>Candidatus Methanomethylicaceae</taxon>
        <taxon>Candidatus Methanomethylicus</taxon>
    </lineage>
</organism>
<name>A0A7C3F6F9_9CREN</name>